<protein>
    <submittedName>
        <fullName evidence="2">Uncharacterized protein</fullName>
    </submittedName>
</protein>
<dbReference type="AlphaFoldDB" id="A0AAV7G4W6"/>
<evidence type="ECO:0000313" key="2">
    <source>
        <dbReference type="EMBL" id="KAH0451266.1"/>
    </source>
</evidence>
<proteinExistence type="predicted"/>
<name>A0AAV7G4W6_DENCH</name>
<dbReference type="Proteomes" id="UP000775213">
    <property type="component" value="Unassembled WGS sequence"/>
</dbReference>
<evidence type="ECO:0000313" key="3">
    <source>
        <dbReference type="Proteomes" id="UP000775213"/>
    </source>
</evidence>
<feature type="region of interest" description="Disordered" evidence="1">
    <location>
        <begin position="17"/>
        <end position="36"/>
    </location>
</feature>
<dbReference type="EMBL" id="JAGFBR010000017">
    <property type="protein sequence ID" value="KAH0451266.1"/>
    <property type="molecule type" value="Genomic_DNA"/>
</dbReference>
<comment type="caution">
    <text evidence="2">The sequence shown here is derived from an EMBL/GenBank/DDBJ whole genome shotgun (WGS) entry which is preliminary data.</text>
</comment>
<sequence>MQLRWNTWLHIGSKRRISSSSNSQRQTAHSSNSLPNLCPFTSEYTIVGNVSSRAESKPLICPLCWGRVIAAGVTRDLWPPIQQRM</sequence>
<reference evidence="2 3" key="1">
    <citation type="journal article" date="2021" name="Hortic Res">
        <title>Chromosome-scale assembly of the Dendrobium chrysotoxum genome enhances the understanding of orchid evolution.</title>
        <authorList>
            <person name="Zhang Y."/>
            <person name="Zhang G.Q."/>
            <person name="Zhang D."/>
            <person name="Liu X.D."/>
            <person name="Xu X.Y."/>
            <person name="Sun W.H."/>
            <person name="Yu X."/>
            <person name="Zhu X."/>
            <person name="Wang Z.W."/>
            <person name="Zhao X."/>
            <person name="Zhong W.Y."/>
            <person name="Chen H."/>
            <person name="Yin W.L."/>
            <person name="Huang T."/>
            <person name="Niu S.C."/>
            <person name="Liu Z.J."/>
        </authorList>
    </citation>
    <scope>NUCLEOTIDE SEQUENCE [LARGE SCALE GENOMIC DNA]</scope>
    <source>
        <strain evidence="2">Lindl</strain>
    </source>
</reference>
<evidence type="ECO:0000256" key="1">
    <source>
        <dbReference type="SAM" id="MobiDB-lite"/>
    </source>
</evidence>
<accession>A0AAV7G4W6</accession>
<keyword evidence="3" id="KW-1185">Reference proteome</keyword>
<gene>
    <name evidence="2" type="ORF">IEQ34_018565</name>
</gene>
<organism evidence="2 3">
    <name type="scientific">Dendrobium chrysotoxum</name>
    <name type="common">Orchid</name>
    <dbReference type="NCBI Taxonomy" id="161865"/>
    <lineage>
        <taxon>Eukaryota</taxon>
        <taxon>Viridiplantae</taxon>
        <taxon>Streptophyta</taxon>
        <taxon>Embryophyta</taxon>
        <taxon>Tracheophyta</taxon>
        <taxon>Spermatophyta</taxon>
        <taxon>Magnoliopsida</taxon>
        <taxon>Liliopsida</taxon>
        <taxon>Asparagales</taxon>
        <taxon>Orchidaceae</taxon>
        <taxon>Epidendroideae</taxon>
        <taxon>Malaxideae</taxon>
        <taxon>Dendrobiinae</taxon>
        <taxon>Dendrobium</taxon>
    </lineage>
</organism>
<feature type="compositionally biased region" description="Low complexity" evidence="1">
    <location>
        <begin position="18"/>
        <end position="31"/>
    </location>
</feature>